<gene>
    <name evidence="2" type="ORF">ACFOUO_14630</name>
</gene>
<protein>
    <submittedName>
        <fullName evidence="2">Uncharacterized protein</fullName>
    </submittedName>
</protein>
<keyword evidence="3" id="KW-1185">Reference proteome</keyword>
<reference evidence="3" key="1">
    <citation type="journal article" date="2019" name="Int. J. Syst. Evol. Microbiol.">
        <title>The Global Catalogue of Microorganisms (GCM) 10K type strain sequencing project: providing services to taxonomists for standard genome sequencing and annotation.</title>
        <authorList>
            <consortium name="The Broad Institute Genomics Platform"/>
            <consortium name="The Broad Institute Genome Sequencing Center for Infectious Disease"/>
            <person name="Wu L."/>
            <person name="Ma J."/>
        </authorList>
    </citation>
    <scope>NUCLEOTIDE SEQUENCE [LARGE SCALE GENOMIC DNA]</scope>
    <source>
        <strain evidence="3">IBRC-M 10813</strain>
    </source>
</reference>
<comment type="caution">
    <text evidence="2">The sequence shown here is derived from an EMBL/GenBank/DDBJ whole genome shotgun (WGS) entry which is preliminary data.</text>
</comment>
<organism evidence="2 3">
    <name type="scientific">Salinithrix halophila</name>
    <dbReference type="NCBI Taxonomy" id="1485204"/>
    <lineage>
        <taxon>Bacteria</taxon>
        <taxon>Bacillati</taxon>
        <taxon>Bacillota</taxon>
        <taxon>Bacilli</taxon>
        <taxon>Bacillales</taxon>
        <taxon>Thermoactinomycetaceae</taxon>
        <taxon>Salinithrix</taxon>
    </lineage>
</organism>
<keyword evidence="1" id="KW-0472">Membrane</keyword>
<keyword evidence="1" id="KW-0812">Transmembrane</keyword>
<evidence type="ECO:0000256" key="1">
    <source>
        <dbReference type="SAM" id="Phobius"/>
    </source>
</evidence>
<dbReference type="EMBL" id="JBHSAP010000018">
    <property type="protein sequence ID" value="MFC4078035.1"/>
    <property type="molecule type" value="Genomic_DNA"/>
</dbReference>
<evidence type="ECO:0000313" key="3">
    <source>
        <dbReference type="Proteomes" id="UP001595843"/>
    </source>
</evidence>
<evidence type="ECO:0000313" key="2">
    <source>
        <dbReference type="EMBL" id="MFC4078035.1"/>
    </source>
</evidence>
<dbReference type="RefSeq" id="WP_380705866.1">
    <property type="nucleotide sequence ID" value="NZ_JBHSAP010000018.1"/>
</dbReference>
<name>A0ABV8JI39_9BACL</name>
<accession>A0ABV8JI39</accession>
<keyword evidence="1" id="KW-1133">Transmembrane helix</keyword>
<dbReference type="Proteomes" id="UP001595843">
    <property type="component" value="Unassembled WGS sequence"/>
</dbReference>
<proteinExistence type="predicted"/>
<sequence length="177" mass="20492">MTSIRWPIAVVSLVVSLFLLFGGYFAYQKFQIESPMEKAISQTSHIRDYSLQIQPEKITVRLMAKPSFSLQQDYIPLRRKLTDLADDRKLSLKLEDKAGGELKEAWNRMNFGVKEGIALQRYTQIPQAVSKEADTKGIRSHVMMDDRYLYIELRQGNQWLYRVLPLHKPASEVKDNG</sequence>
<feature type="transmembrane region" description="Helical" evidence="1">
    <location>
        <begin position="6"/>
        <end position="27"/>
    </location>
</feature>